<dbReference type="EMBL" id="CP028923">
    <property type="protein sequence ID" value="QCK16120.1"/>
    <property type="molecule type" value="Genomic_DNA"/>
</dbReference>
<feature type="transmembrane region" description="Helical" evidence="1">
    <location>
        <begin position="12"/>
        <end position="30"/>
    </location>
</feature>
<dbReference type="GO" id="GO:0080120">
    <property type="term" value="P:CAAX-box protein maturation"/>
    <property type="evidence" value="ECO:0007669"/>
    <property type="project" value="UniProtKB-ARBA"/>
</dbReference>
<keyword evidence="4" id="KW-1185">Reference proteome</keyword>
<feature type="transmembrane region" description="Helical" evidence="1">
    <location>
        <begin position="173"/>
        <end position="193"/>
    </location>
</feature>
<dbReference type="GO" id="GO:0004175">
    <property type="term" value="F:endopeptidase activity"/>
    <property type="evidence" value="ECO:0007669"/>
    <property type="project" value="UniProtKB-ARBA"/>
</dbReference>
<name>A0A4D7JRH2_9BACT</name>
<keyword evidence="1" id="KW-0472">Membrane</keyword>
<dbReference type="KEGG" id="fpf:DCC35_15915"/>
<evidence type="ECO:0000256" key="1">
    <source>
        <dbReference type="SAM" id="Phobius"/>
    </source>
</evidence>
<organism evidence="3 4">
    <name type="scientific">Mangrovivirga cuniculi</name>
    <dbReference type="NCBI Taxonomy" id="2715131"/>
    <lineage>
        <taxon>Bacteria</taxon>
        <taxon>Pseudomonadati</taxon>
        <taxon>Bacteroidota</taxon>
        <taxon>Cytophagia</taxon>
        <taxon>Cytophagales</taxon>
        <taxon>Mangrovivirgaceae</taxon>
        <taxon>Mangrovivirga</taxon>
    </lineage>
</organism>
<keyword evidence="1" id="KW-0812">Transmembrane</keyword>
<sequence length="218" mass="25169">MGNQKTKKELWIVIFVVTIASLLFVFWFIIIDQNSINRPLKIIFFLLRIVFIFPVFLLVYFLAIKKYTPKDIGIWGIKCWYVSLPIILLIGGVTYILFPEGMQFQYYWQNNGITGFILFGFITAAIPEEITRTLFQSRLGIVLNSKSIAWFMVSLVWALQHIPIFVSRSAGDYYSAFISALGILPIGLLWGYLNERYKSIVPSVIIHGTNLWGLHNIF</sequence>
<dbReference type="RefSeq" id="WP_137091716.1">
    <property type="nucleotide sequence ID" value="NZ_CP028923.1"/>
</dbReference>
<evidence type="ECO:0000313" key="4">
    <source>
        <dbReference type="Proteomes" id="UP000298616"/>
    </source>
</evidence>
<dbReference type="AlphaFoldDB" id="A0A4D7JRH2"/>
<dbReference type="Pfam" id="PF02517">
    <property type="entry name" value="Rce1-like"/>
    <property type="match status" value="1"/>
</dbReference>
<keyword evidence="1" id="KW-1133">Transmembrane helix</keyword>
<gene>
    <name evidence="3" type="ORF">DCC35_15915</name>
</gene>
<protein>
    <recommendedName>
        <fullName evidence="2">CAAX prenyl protease 2/Lysostaphin resistance protein A-like domain-containing protein</fullName>
    </recommendedName>
</protein>
<feature type="transmembrane region" description="Helical" evidence="1">
    <location>
        <begin position="148"/>
        <end position="167"/>
    </location>
</feature>
<reference evidence="3 4" key="1">
    <citation type="submission" date="2018-04" db="EMBL/GenBank/DDBJ databases">
        <title>Complete genome uncultured novel isolate.</title>
        <authorList>
            <person name="Merlino G."/>
        </authorList>
    </citation>
    <scope>NUCLEOTIDE SEQUENCE [LARGE SCALE GENOMIC DNA]</scope>
    <source>
        <strain evidence="4">R1DC9</strain>
    </source>
</reference>
<dbReference type="InterPro" id="IPR003675">
    <property type="entry name" value="Rce1/LyrA-like_dom"/>
</dbReference>
<feature type="transmembrane region" description="Helical" evidence="1">
    <location>
        <begin position="110"/>
        <end position="127"/>
    </location>
</feature>
<accession>A0A4D7JRH2</accession>
<feature type="transmembrane region" description="Helical" evidence="1">
    <location>
        <begin position="42"/>
        <end position="63"/>
    </location>
</feature>
<proteinExistence type="predicted"/>
<feature type="domain" description="CAAX prenyl protease 2/Lysostaphin resistance protein A-like" evidence="2">
    <location>
        <begin position="114"/>
        <end position="210"/>
    </location>
</feature>
<dbReference type="Proteomes" id="UP000298616">
    <property type="component" value="Chromosome"/>
</dbReference>
<evidence type="ECO:0000259" key="2">
    <source>
        <dbReference type="Pfam" id="PF02517"/>
    </source>
</evidence>
<evidence type="ECO:0000313" key="3">
    <source>
        <dbReference type="EMBL" id="QCK16120.1"/>
    </source>
</evidence>
<feature type="transmembrane region" description="Helical" evidence="1">
    <location>
        <begin position="75"/>
        <end position="98"/>
    </location>
</feature>